<dbReference type="InterPro" id="IPR002104">
    <property type="entry name" value="Integrase_catalytic"/>
</dbReference>
<dbReference type="AlphaFoldDB" id="A0A3L0YJV4"/>
<dbReference type="PANTHER" id="PTHR30349">
    <property type="entry name" value="PHAGE INTEGRASE-RELATED"/>
    <property type="match status" value="1"/>
</dbReference>
<dbReference type="PANTHER" id="PTHR30349:SF41">
    <property type="entry name" value="INTEGRASE_RECOMBINASE PROTEIN MJ0367-RELATED"/>
    <property type="match status" value="1"/>
</dbReference>
<dbReference type="SUPFAM" id="SSF56349">
    <property type="entry name" value="DNA breaking-rejoining enzymes"/>
    <property type="match status" value="1"/>
</dbReference>
<dbReference type="InterPro" id="IPR013762">
    <property type="entry name" value="Integrase-like_cat_sf"/>
</dbReference>
<organism evidence="7">
    <name type="scientific">Escherichia coli</name>
    <dbReference type="NCBI Taxonomy" id="562"/>
    <lineage>
        <taxon>Bacteria</taxon>
        <taxon>Pseudomonadati</taxon>
        <taxon>Pseudomonadota</taxon>
        <taxon>Gammaproteobacteria</taxon>
        <taxon>Enterobacterales</taxon>
        <taxon>Enterobacteriaceae</taxon>
        <taxon>Escherichia</taxon>
    </lineage>
</organism>
<dbReference type="Pfam" id="PF00589">
    <property type="entry name" value="Phage_integrase"/>
    <property type="match status" value="1"/>
</dbReference>
<dbReference type="InterPro" id="IPR050090">
    <property type="entry name" value="Tyrosine_recombinase_XerCD"/>
</dbReference>
<comment type="caution">
    <text evidence="7">The sequence shown here is derived from an EMBL/GenBank/DDBJ whole genome shotgun (WGS) entry which is preliminary data.</text>
</comment>
<reference evidence="7" key="1">
    <citation type="submission" date="2018-10" db="EMBL/GenBank/DDBJ databases">
        <authorList>
            <consortium name="NARMS: The National Antimicrobial Resistance Monitoring System"/>
        </authorList>
    </citation>
    <scope>NUCLEOTIDE SEQUENCE [LARGE SCALE GENOMIC DNA]</scope>
    <source>
        <strain evidence="7">CVM N17EC0388</strain>
    </source>
</reference>
<keyword evidence="3" id="KW-0238">DNA-binding</keyword>
<dbReference type="EMBL" id="RNRV01000063">
    <property type="protein sequence ID" value="MHO06983.1"/>
    <property type="molecule type" value="Genomic_DNA"/>
</dbReference>
<keyword evidence="4" id="KW-0233">DNA recombination</keyword>
<feature type="region of interest" description="Disordered" evidence="5">
    <location>
        <begin position="482"/>
        <end position="502"/>
    </location>
</feature>
<proteinExistence type="inferred from homology"/>
<feature type="domain" description="Tyr recombinase" evidence="6">
    <location>
        <begin position="544"/>
        <end position="753"/>
    </location>
</feature>
<dbReference type="GO" id="GO:0006310">
    <property type="term" value="P:DNA recombination"/>
    <property type="evidence" value="ECO:0007669"/>
    <property type="project" value="UniProtKB-KW"/>
</dbReference>
<evidence type="ECO:0000313" key="7">
    <source>
        <dbReference type="EMBL" id="MHO06983.1"/>
    </source>
</evidence>
<evidence type="ECO:0000256" key="1">
    <source>
        <dbReference type="ARBA" id="ARBA00008857"/>
    </source>
</evidence>
<keyword evidence="2" id="KW-0229">DNA integration</keyword>
<dbReference type="GO" id="GO:0015074">
    <property type="term" value="P:DNA integration"/>
    <property type="evidence" value="ECO:0007669"/>
    <property type="project" value="UniProtKB-KW"/>
</dbReference>
<feature type="compositionally biased region" description="Low complexity" evidence="5">
    <location>
        <begin position="489"/>
        <end position="500"/>
    </location>
</feature>
<dbReference type="InterPro" id="IPR011010">
    <property type="entry name" value="DNA_brk_join_enz"/>
</dbReference>
<dbReference type="Gene3D" id="1.10.443.10">
    <property type="entry name" value="Intergrase catalytic core"/>
    <property type="match status" value="1"/>
</dbReference>
<sequence length="1102" mass="125460">MDNPLIDWREQLRKEDERAANVLRSGRAMRRDRLKRAQVQIERRALDALLQHLPGLFKEPADVRGFEYLWPLAMSTLTGKYRRQSEFKAGLRAILLCLQQGNTSGYWQLPLPTIPLTVLRRPLPYTEKWFDKAQRCSQALLNWHRQIEARDTSLIEAEDLLADILHSAVFYCGVHQTAILHALMLAIAERRRLCTNGSVVWLPLTLESKALATNAHDRAGKGVTELQIFLSLPTLGLVQRWYRRRGKTFELAVELDTFSLWAQRHLTAPLRGIKEFCQGASLVTGGQAGVRWPQILTHVASGALHSVPLPHENWLSLHHPTVADGHQVVCLAQEASTGLVDNLTAGSSKRWRYHGEDHPYSSLLARLRTVLAEKESATRKQTKASCLAGLNRLRNEQTLSKSEQILVGWLHQCIAKNKNKPSTLRSYLSRGGQQWLVRCFDHDLGLWDGDRFLSCYRALLEEYGGTSNLVVDPALSGAVERTDLERSSSAEPESSSSEAPVSQKNAVSYMAARLTSLHSYAVASYHLAPLPEELVPRERQRPHVRATYLSEPLFRQLLRGMERMTHTSSSYRECLSALYIVAYRAGLRLSEIQKLRLKDIERSPECWLYIRDTRLDDGKSDSATRKIPLGVLLTPEERTRLDAYLSGLWPRKAKNANALAFPSQSGWLIPMSDEEIRGPLTSILRQVGGKYYTFHHLRHTALSRLQLLLHHEALALHSLPGWAHFLPWSAAQCTSIYQTITHSSTQGDYWALAQFAGHQSPETTLHSYLHFTHWVNAACLLQAKYDWSLSLRHHFTGLSRAKLTQNDWLEGPLTWQRCREALLQSLSPYLQQVSWVLMECAPYPPLVKHKLDFDAALELIARFARHEDITDQLNRYQLTPAMVDELVEKIHLLKAFKTQRGAQRLLYSTSHHLNLLPGALRSHKEQIELRKVVKLARQVYREQRAAFIEWIGYLLVRSNTRNTGIPFTDPQMLQAFLSVTVLLLPATRIAIEVRCGAKRSEKAPWREVISRYRVKSEFIEKSGANRALLRIIHPDEAGICQRSTERQQNADTVKPMARYSTPLLRTVAYVVALKVMSIQELVSLGNKKKADFARQTARELTD</sequence>
<dbReference type="PROSITE" id="PS51898">
    <property type="entry name" value="TYR_RECOMBINASE"/>
    <property type="match status" value="1"/>
</dbReference>
<evidence type="ECO:0000256" key="4">
    <source>
        <dbReference type="ARBA" id="ARBA00023172"/>
    </source>
</evidence>
<gene>
    <name evidence="7" type="ORF">D9F05_22045</name>
</gene>
<accession>A0A3L0YJV4</accession>
<dbReference type="GO" id="GO:0003677">
    <property type="term" value="F:DNA binding"/>
    <property type="evidence" value="ECO:0007669"/>
    <property type="project" value="UniProtKB-KW"/>
</dbReference>
<evidence type="ECO:0000259" key="6">
    <source>
        <dbReference type="PROSITE" id="PS51898"/>
    </source>
</evidence>
<protein>
    <submittedName>
        <fullName evidence="7">Integrase</fullName>
    </submittedName>
</protein>
<evidence type="ECO:0000256" key="3">
    <source>
        <dbReference type="ARBA" id="ARBA00023125"/>
    </source>
</evidence>
<comment type="similarity">
    <text evidence="1">Belongs to the 'phage' integrase family.</text>
</comment>
<name>A0A3L0YJV4_ECOLX</name>
<evidence type="ECO:0000256" key="2">
    <source>
        <dbReference type="ARBA" id="ARBA00022908"/>
    </source>
</evidence>
<evidence type="ECO:0000256" key="5">
    <source>
        <dbReference type="SAM" id="MobiDB-lite"/>
    </source>
</evidence>